<feature type="domain" description="MOSC" evidence="1">
    <location>
        <begin position="99"/>
        <end position="268"/>
    </location>
</feature>
<dbReference type="AlphaFoldDB" id="A0A3N6MIY6"/>
<name>A0A3N6MIY6_NATCH</name>
<accession>A0A3N6MIY6</accession>
<dbReference type="InterPro" id="IPR005303">
    <property type="entry name" value="MOCOS_middle"/>
</dbReference>
<dbReference type="Proteomes" id="UP000281431">
    <property type="component" value="Unassembled WGS sequence"/>
</dbReference>
<sequence>MTHIENLWVYPVKGLDRTSVDEIRINDAGTFLGDREYALLDPETDDSIEDRVDSVEKTYNGKEIDTLHELESTYDPETNVLTLRMRETDETRQFDLETDREAASEWFTEFVDEPVALRRRGPPSFIDRPKLGPSIISTGTLEEVASWFDSMTVEGARRRFRPNVEIGGVPPFWEDRFLGDDPSGFAINGVRFEVVEACARCVVPSRDPDTGQAIERFQERFARRREETLPEWVDRDAFEHFFTVMVITSVPNSSYGGTVGVGDEVEVADAAEL</sequence>
<dbReference type="SUPFAM" id="SSF141673">
    <property type="entry name" value="MOSC N-terminal domain-like"/>
    <property type="match status" value="1"/>
</dbReference>
<dbReference type="SUPFAM" id="SSF50800">
    <property type="entry name" value="PK beta-barrel domain-like"/>
    <property type="match status" value="1"/>
</dbReference>
<gene>
    <name evidence="2" type="ORF">EA472_21285</name>
</gene>
<dbReference type="GO" id="GO:0003824">
    <property type="term" value="F:catalytic activity"/>
    <property type="evidence" value="ECO:0007669"/>
    <property type="project" value="InterPro"/>
</dbReference>
<comment type="caution">
    <text evidence="2">The sequence shown here is derived from an EMBL/GenBank/DDBJ whole genome shotgun (WGS) entry which is preliminary data.</text>
</comment>
<evidence type="ECO:0000259" key="1">
    <source>
        <dbReference type="PROSITE" id="PS51340"/>
    </source>
</evidence>
<evidence type="ECO:0000313" key="2">
    <source>
        <dbReference type="EMBL" id="RQG95701.1"/>
    </source>
</evidence>
<dbReference type="OrthoDB" id="211216at2157"/>
<dbReference type="EMBL" id="REFZ01000030">
    <property type="protein sequence ID" value="RQG95701.1"/>
    <property type="molecule type" value="Genomic_DNA"/>
</dbReference>
<dbReference type="GO" id="GO:0030170">
    <property type="term" value="F:pyridoxal phosphate binding"/>
    <property type="evidence" value="ECO:0007669"/>
    <property type="project" value="InterPro"/>
</dbReference>
<dbReference type="PROSITE" id="PS51340">
    <property type="entry name" value="MOSC"/>
    <property type="match status" value="1"/>
</dbReference>
<dbReference type="InterPro" id="IPR011037">
    <property type="entry name" value="Pyrv_Knase-like_insert_dom_sf"/>
</dbReference>
<dbReference type="Pfam" id="PF03476">
    <property type="entry name" value="MOSC_N"/>
    <property type="match status" value="1"/>
</dbReference>
<dbReference type="Pfam" id="PF03473">
    <property type="entry name" value="MOSC"/>
    <property type="match status" value="1"/>
</dbReference>
<protein>
    <submittedName>
        <fullName evidence="2">MOSC domain-containing protein</fullName>
    </submittedName>
</protein>
<evidence type="ECO:0000313" key="3">
    <source>
        <dbReference type="Proteomes" id="UP000281431"/>
    </source>
</evidence>
<proteinExistence type="predicted"/>
<dbReference type="GO" id="GO:0030151">
    <property type="term" value="F:molybdenum ion binding"/>
    <property type="evidence" value="ECO:0007669"/>
    <property type="project" value="InterPro"/>
</dbReference>
<organism evidence="2 3">
    <name type="scientific">Natrarchaeobius chitinivorans</name>
    <dbReference type="NCBI Taxonomy" id="1679083"/>
    <lineage>
        <taxon>Archaea</taxon>
        <taxon>Methanobacteriati</taxon>
        <taxon>Methanobacteriota</taxon>
        <taxon>Stenosarchaea group</taxon>
        <taxon>Halobacteria</taxon>
        <taxon>Halobacteriales</taxon>
        <taxon>Natrialbaceae</taxon>
        <taxon>Natrarchaeobius</taxon>
    </lineage>
</organism>
<dbReference type="InterPro" id="IPR005302">
    <property type="entry name" value="MoCF_Sase_C"/>
</dbReference>
<keyword evidence="3" id="KW-1185">Reference proteome</keyword>
<reference evidence="2 3" key="1">
    <citation type="submission" date="2018-10" db="EMBL/GenBank/DDBJ databases">
        <title>Natrarchaeobius chitinivorans gen. nov., sp. nov., and Natrarchaeobius haloalkaliphilus sp. nov., alkaliphilic, chitin-utilizing haloarchaea from hypersaline alkaline lakes.</title>
        <authorList>
            <person name="Sorokin D.Y."/>
            <person name="Elcheninov A.G."/>
            <person name="Kostrikina N.A."/>
            <person name="Bale N.J."/>
            <person name="Sinninghe Damste J.S."/>
            <person name="Khijniak T.V."/>
            <person name="Kublanov I.V."/>
            <person name="Toshchakov S.V."/>
        </authorList>
    </citation>
    <scope>NUCLEOTIDE SEQUENCE [LARGE SCALE GENOMIC DNA]</scope>
    <source>
        <strain evidence="2 3">AArcht7</strain>
    </source>
</reference>